<dbReference type="EMBL" id="MU003716">
    <property type="protein sequence ID" value="KAF2803893.1"/>
    <property type="molecule type" value="Genomic_DNA"/>
</dbReference>
<feature type="region of interest" description="Disordered" evidence="1">
    <location>
        <begin position="312"/>
        <end position="353"/>
    </location>
</feature>
<evidence type="ECO:0000313" key="4">
    <source>
        <dbReference type="RefSeq" id="XP_033570857.1"/>
    </source>
</evidence>
<feature type="compositionally biased region" description="Polar residues" evidence="1">
    <location>
        <begin position="51"/>
        <end position="68"/>
    </location>
</feature>
<reference evidence="4" key="2">
    <citation type="submission" date="2020-04" db="EMBL/GenBank/DDBJ databases">
        <authorList>
            <consortium name="NCBI Genome Project"/>
        </authorList>
    </citation>
    <scope>NUCLEOTIDE SEQUENCE</scope>
    <source>
        <strain evidence="4">CBS 304.34</strain>
    </source>
</reference>
<evidence type="ECO:0000313" key="2">
    <source>
        <dbReference type="EMBL" id="KAF2803893.1"/>
    </source>
</evidence>
<sequence length="353" mass="38159">MASNQSPASSNSHPIAKVSIAMTASTSQDGSADAKDANDIHQLNAVVPKVHSTQDSENQQLDTHVENGNDSDQDEDRRPAKKAKTTGGTPVSKIKNSTDEDSSMDNAPLPKNDGSLVQQLNAIKRKASQSSKKKVSDTKAIPRPATSDEDSDQSTVEDFDDNYTPEQQPKVRTARKAPVVPARRKVVAKGANKKTHAPLPIMRTPLAMPKEEGGPKKFTTWKGLTNAKLEEAIKARDFWDEFLDSDEGTTKKAMAEALVEWDLAILKGEIRMQIEANGPDHILAGRDKTLDEMLAELPANKAPKMKVDINALFEEPEGENGGSPDEGGDLEQMMSTALEGDAPGEQLEVSKGD</sequence>
<evidence type="ECO:0000256" key="1">
    <source>
        <dbReference type="SAM" id="MobiDB-lite"/>
    </source>
</evidence>
<protein>
    <submittedName>
        <fullName evidence="2 4">Uncharacterized protein</fullName>
    </submittedName>
</protein>
<reference evidence="4" key="3">
    <citation type="submission" date="2025-04" db="UniProtKB">
        <authorList>
            <consortium name="RefSeq"/>
        </authorList>
    </citation>
    <scope>IDENTIFICATION</scope>
    <source>
        <strain evidence="4">CBS 304.34</strain>
    </source>
</reference>
<dbReference type="GeneID" id="54463338"/>
<gene>
    <name evidence="2 4" type="ORF">BDZ99DRAFT_481866</name>
</gene>
<organism evidence="2">
    <name type="scientific">Mytilinidion resinicola</name>
    <dbReference type="NCBI Taxonomy" id="574789"/>
    <lineage>
        <taxon>Eukaryota</taxon>
        <taxon>Fungi</taxon>
        <taxon>Dikarya</taxon>
        <taxon>Ascomycota</taxon>
        <taxon>Pezizomycotina</taxon>
        <taxon>Dothideomycetes</taxon>
        <taxon>Pleosporomycetidae</taxon>
        <taxon>Mytilinidiales</taxon>
        <taxon>Mytilinidiaceae</taxon>
        <taxon>Mytilinidion</taxon>
    </lineage>
</organism>
<dbReference type="AlphaFoldDB" id="A0A6A6Y5T9"/>
<proteinExistence type="predicted"/>
<keyword evidence="3" id="KW-1185">Reference proteome</keyword>
<dbReference type="RefSeq" id="XP_033570857.1">
    <property type="nucleotide sequence ID" value="XM_033722445.1"/>
</dbReference>
<feature type="compositionally biased region" description="Acidic residues" evidence="1">
    <location>
        <begin position="147"/>
        <end position="163"/>
    </location>
</feature>
<evidence type="ECO:0000313" key="3">
    <source>
        <dbReference type="Proteomes" id="UP000504636"/>
    </source>
</evidence>
<dbReference type="Proteomes" id="UP000504636">
    <property type="component" value="Unplaced"/>
</dbReference>
<feature type="compositionally biased region" description="Polar residues" evidence="1">
    <location>
        <begin position="1"/>
        <end position="13"/>
    </location>
</feature>
<reference evidence="2 4" key="1">
    <citation type="journal article" date="2020" name="Stud. Mycol.">
        <title>101 Dothideomycetes genomes: a test case for predicting lifestyles and emergence of pathogens.</title>
        <authorList>
            <person name="Haridas S."/>
            <person name="Albert R."/>
            <person name="Binder M."/>
            <person name="Bloem J."/>
            <person name="Labutti K."/>
            <person name="Salamov A."/>
            <person name="Andreopoulos B."/>
            <person name="Baker S."/>
            <person name="Barry K."/>
            <person name="Bills G."/>
            <person name="Bluhm B."/>
            <person name="Cannon C."/>
            <person name="Castanera R."/>
            <person name="Culley D."/>
            <person name="Daum C."/>
            <person name="Ezra D."/>
            <person name="Gonzalez J."/>
            <person name="Henrissat B."/>
            <person name="Kuo A."/>
            <person name="Liang C."/>
            <person name="Lipzen A."/>
            <person name="Lutzoni F."/>
            <person name="Magnuson J."/>
            <person name="Mondo S."/>
            <person name="Nolan M."/>
            <person name="Ohm R."/>
            <person name="Pangilinan J."/>
            <person name="Park H.-J."/>
            <person name="Ramirez L."/>
            <person name="Alfaro M."/>
            <person name="Sun H."/>
            <person name="Tritt A."/>
            <person name="Yoshinaga Y."/>
            <person name="Zwiers L.-H."/>
            <person name="Turgeon B."/>
            <person name="Goodwin S."/>
            <person name="Spatafora J."/>
            <person name="Crous P."/>
            <person name="Grigoriev I."/>
        </authorList>
    </citation>
    <scope>NUCLEOTIDE SEQUENCE</scope>
    <source>
        <strain evidence="2 4">CBS 304.34</strain>
    </source>
</reference>
<feature type="region of interest" description="Disordered" evidence="1">
    <location>
        <begin position="1"/>
        <end position="181"/>
    </location>
</feature>
<accession>A0A6A6Y5T9</accession>
<name>A0A6A6Y5T9_9PEZI</name>
<dbReference type="OrthoDB" id="10459996at2759"/>
<feature type="compositionally biased region" description="Basic residues" evidence="1">
    <location>
        <begin position="123"/>
        <end position="133"/>
    </location>
</feature>